<organism evidence="1 2">
    <name type="scientific">Botryotinia fuckeliana (strain T4)</name>
    <name type="common">Noble rot fungus</name>
    <name type="synonym">Botrytis cinerea</name>
    <dbReference type="NCBI Taxonomy" id="999810"/>
    <lineage>
        <taxon>Eukaryota</taxon>
        <taxon>Fungi</taxon>
        <taxon>Dikarya</taxon>
        <taxon>Ascomycota</taxon>
        <taxon>Pezizomycotina</taxon>
        <taxon>Leotiomycetes</taxon>
        <taxon>Helotiales</taxon>
        <taxon>Sclerotiniaceae</taxon>
        <taxon>Botrytis</taxon>
    </lineage>
</organism>
<gene>
    <name evidence="1" type="ORF">BofuT4_P072770.1</name>
</gene>
<accession>G2XPQ4</accession>
<dbReference type="EMBL" id="FQ790249">
    <property type="protein sequence ID" value="CCD33598.1"/>
    <property type="molecule type" value="Genomic_DNA"/>
</dbReference>
<name>G2XPQ4_BOTF4</name>
<protein>
    <submittedName>
        <fullName evidence="1">Uncharacterized protein</fullName>
    </submittedName>
</protein>
<dbReference type="InParanoid" id="G2XPQ4"/>
<evidence type="ECO:0000313" key="1">
    <source>
        <dbReference type="EMBL" id="CCD33598.1"/>
    </source>
</evidence>
<proteinExistence type="predicted"/>
<dbReference type="AlphaFoldDB" id="G2XPQ4"/>
<evidence type="ECO:0000313" key="2">
    <source>
        <dbReference type="Proteomes" id="UP000008177"/>
    </source>
</evidence>
<sequence length="119" mass="13460">MSCYFNQNDTFTSLSRFLYRGSASLILSVGTPISSYPVEFPNSGFSRQKDISVLPTQVSIYGAFYLCAEVDRSLAMDRFRRLIRSASTPARVDLRFKCLACGKLPVGRALDRLYEPIDW</sequence>
<dbReference type="Proteomes" id="UP000008177">
    <property type="component" value="Unplaced contigs"/>
</dbReference>
<dbReference type="HOGENOM" id="CLU_2061137_0_0_1"/>
<reference evidence="2" key="1">
    <citation type="journal article" date="2011" name="PLoS Genet.">
        <title>Genomic analysis of the necrotrophic fungal pathogens Sclerotinia sclerotiorum and Botrytis cinerea.</title>
        <authorList>
            <person name="Amselem J."/>
            <person name="Cuomo C.A."/>
            <person name="van Kan J.A."/>
            <person name="Viaud M."/>
            <person name="Benito E.P."/>
            <person name="Couloux A."/>
            <person name="Coutinho P.M."/>
            <person name="de Vries R.P."/>
            <person name="Dyer P.S."/>
            <person name="Fillinger S."/>
            <person name="Fournier E."/>
            <person name="Gout L."/>
            <person name="Hahn M."/>
            <person name="Kohn L."/>
            <person name="Lapalu N."/>
            <person name="Plummer K.M."/>
            <person name="Pradier J.M."/>
            <person name="Quevillon E."/>
            <person name="Sharon A."/>
            <person name="Simon A."/>
            <person name="ten Have A."/>
            <person name="Tudzynski B."/>
            <person name="Tudzynski P."/>
            <person name="Wincker P."/>
            <person name="Andrew M."/>
            <person name="Anthouard V."/>
            <person name="Beever R.E."/>
            <person name="Beffa R."/>
            <person name="Benoit I."/>
            <person name="Bouzid O."/>
            <person name="Brault B."/>
            <person name="Chen Z."/>
            <person name="Choquer M."/>
            <person name="Collemare J."/>
            <person name="Cotton P."/>
            <person name="Danchin E.G."/>
            <person name="Da Silva C."/>
            <person name="Gautier A."/>
            <person name="Giraud C."/>
            <person name="Giraud T."/>
            <person name="Gonzalez C."/>
            <person name="Grossetete S."/>
            <person name="Guldener U."/>
            <person name="Henrissat B."/>
            <person name="Howlett B.J."/>
            <person name="Kodira C."/>
            <person name="Kretschmer M."/>
            <person name="Lappartient A."/>
            <person name="Leroch M."/>
            <person name="Levis C."/>
            <person name="Mauceli E."/>
            <person name="Neuveglise C."/>
            <person name="Oeser B."/>
            <person name="Pearson M."/>
            <person name="Poulain J."/>
            <person name="Poussereau N."/>
            <person name="Quesneville H."/>
            <person name="Rascle C."/>
            <person name="Schumacher J."/>
            <person name="Segurens B."/>
            <person name="Sexton A."/>
            <person name="Silva E."/>
            <person name="Sirven C."/>
            <person name="Soanes D.M."/>
            <person name="Talbot N.J."/>
            <person name="Templeton M."/>
            <person name="Yandava C."/>
            <person name="Yarden O."/>
            <person name="Zeng Q."/>
            <person name="Rollins J.A."/>
            <person name="Lebrun M.H."/>
            <person name="Dickman M."/>
        </authorList>
    </citation>
    <scope>NUCLEOTIDE SEQUENCE [LARGE SCALE GENOMIC DNA]</scope>
    <source>
        <strain evidence="2">T4</strain>
    </source>
</reference>